<dbReference type="SMART" id="SM00347">
    <property type="entry name" value="HTH_MARR"/>
    <property type="match status" value="1"/>
</dbReference>
<dbReference type="InterPro" id="IPR036390">
    <property type="entry name" value="WH_DNA-bd_sf"/>
</dbReference>
<dbReference type="Gene3D" id="1.10.10.10">
    <property type="entry name" value="Winged helix-like DNA-binding domain superfamily/Winged helix DNA-binding domain"/>
    <property type="match status" value="1"/>
</dbReference>
<dbReference type="OrthoDB" id="3216907at2"/>
<dbReference type="PANTHER" id="PTHR42756">
    <property type="entry name" value="TRANSCRIPTIONAL REGULATOR, MARR"/>
    <property type="match status" value="1"/>
</dbReference>
<comment type="caution">
    <text evidence="5">The sequence shown here is derived from an EMBL/GenBank/DDBJ whole genome shotgun (WGS) entry which is preliminary data.</text>
</comment>
<evidence type="ECO:0000313" key="6">
    <source>
        <dbReference type="Proteomes" id="UP000010445"/>
    </source>
</evidence>
<dbReference type="Proteomes" id="UP000010445">
    <property type="component" value="Unassembled WGS sequence"/>
</dbReference>
<dbReference type="Pfam" id="PF12802">
    <property type="entry name" value="MarR_2"/>
    <property type="match status" value="1"/>
</dbReference>
<dbReference type="SUPFAM" id="SSF46785">
    <property type="entry name" value="Winged helix' DNA-binding domain"/>
    <property type="match status" value="1"/>
</dbReference>
<evidence type="ECO:0000256" key="1">
    <source>
        <dbReference type="ARBA" id="ARBA00023015"/>
    </source>
</evidence>
<dbReference type="InterPro" id="IPR023187">
    <property type="entry name" value="Tscrpt_reg_MarR-type_CS"/>
</dbReference>
<organism evidence="5 6">
    <name type="scientific">Corynebacterium durum F0235</name>
    <dbReference type="NCBI Taxonomy" id="1035195"/>
    <lineage>
        <taxon>Bacteria</taxon>
        <taxon>Bacillati</taxon>
        <taxon>Actinomycetota</taxon>
        <taxon>Actinomycetes</taxon>
        <taxon>Mycobacteriales</taxon>
        <taxon>Corynebacteriaceae</taxon>
        <taxon>Corynebacterium</taxon>
    </lineage>
</organism>
<sequence>MIWDVKMIWDNQCVSDDVDQILEQWRNTRPDIDPSPMELTGRLQRAAVFTREQLTSNFTAAGLEPGQFDVLATIYRAAGKAGALTAGELARWVMVSAGALTNRVDNLVAAGLVTRRHDTANRRRVLIALTDQGRHSVETALETHLENCRAVAERLDVEEVQQLNRLLAKMLPADSD</sequence>
<dbReference type="GO" id="GO:0003700">
    <property type="term" value="F:DNA-binding transcription factor activity"/>
    <property type="evidence" value="ECO:0007669"/>
    <property type="project" value="InterPro"/>
</dbReference>
<keyword evidence="6" id="KW-1185">Reference proteome</keyword>
<dbReference type="PROSITE" id="PS50995">
    <property type="entry name" value="HTH_MARR_2"/>
    <property type="match status" value="1"/>
</dbReference>
<proteinExistence type="predicted"/>
<evidence type="ECO:0000256" key="2">
    <source>
        <dbReference type="ARBA" id="ARBA00023125"/>
    </source>
</evidence>
<evidence type="ECO:0000256" key="3">
    <source>
        <dbReference type="ARBA" id="ARBA00023163"/>
    </source>
</evidence>
<dbReference type="GO" id="GO:0003677">
    <property type="term" value="F:DNA binding"/>
    <property type="evidence" value="ECO:0007669"/>
    <property type="project" value="UniProtKB-KW"/>
</dbReference>
<dbReference type="PRINTS" id="PR00598">
    <property type="entry name" value="HTHMARR"/>
</dbReference>
<dbReference type="InterPro" id="IPR000835">
    <property type="entry name" value="HTH_MarR-typ"/>
</dbReference>
<evidence type="ECO:0000313" key="5">
    <source>
        <dbReference type="EMBL" id="EKX91619.1"/>
    </source>
</evidence>
<dbReference type="PROSITE" id="PS01117">
    <property type="entry name" value="HTH_MARR_1"/>
    <property type="match status" value="1"/>
</dbReference>
<feature type="domain" description="HTH marR-type" evidence="4">
    <location>
        <begin position="36"/>
        <end position="172"/>
    </location>
</feature>
<dbReference type="EMBL" id="AMEM01000011">
    <property type="protein sequence ID" value="EKX91619.1"/>
    <property type="molecule type" value="Genomic_DNA"/>
</dbReference>
<reference evidence="5 6" key="1">
    <citation type="submission" date="2012-05" db="EMBL/GenBank/DDBJ databases">
        <authorList>
            <person name="Weinstock G."/>
            <person name="Sodergren E."/>
            <person name="Lobos E.A."/>
            <person name="Fulton L."/>
            <person name="Fulton R."/>
            <person name="Courtney L."/>
            <person name="Fronick C."/>
            <person name="O'Laughlin M."/>
            <person name="Godfrey J."/>
            <person name="Wilson R.M."/>
            <person name="Miner T."/>
            <person name="Farmer C."/>
            <person name="Delehaunty K."/>
            <person name="Cordes M."/>
            <person name="Minx P."/>
            <person name="Tomlinson C."/>
            <person name="Chen J."/>
            <person name="Wollam A."/>
            <person name="Pepin K.H."/>
            <person name="Bhonagiri V."/>
            <person name="Zhang X."/>
            <person name="Suruliraj S."/>
            <person name="Warren W."/>
            <person name="Mitreva M."/>
            <person name="Mardis E.R."/>
            <person name="Wilson R.K."/>
        </authorList>
    </citation>
    <scope>NUCLEOTIDE SEQUENCE [LARGE SCALE GENOMIC DNA]</scope>
    <source>
        <strain evidence="5 6">F0235</strain>
    </source>
</reference>
<accession>L1MKX8</accession>
<dbReference type="InterPro" id="IPR036388">
    <property type="entry name" value="WH-like_DNA-bd_sf"/>
</dbReference>
<keyword evidence="2" id="KW-0238">DNA-binding</keyword>
<name>L1MKX8_9CORY</name>
<dbReference type="CDD" id="cd00090">
    <property type="entry name" value="HTH_ARSR"/>
    <property type="match status" value="1"/>
</dbReference>
<gene>
    <name evidence="5" type="ORF">HMPREF9997_00693</name>
</gene>
<dbReference type="HOGENOM" id="CLU_083287_27_5_11"/>
<dbReference type="eggNOG" id="COG1846">
    <property type="taxonomic scope" value="Bacteria"/>
</dbReference>
<keyword evidence="1" id="KW-0805">Transcription regulation</keyword>
<dbReference type="PATRIC" id="fig|1035195.3.peg.622"/>
<dbReference type="InterPro" id="IPR011991">
    <property type="entry name" value="ArsR-like_HTH"/>
</dbReference>
<keyword evidence="3" id="KW-0804">Transcription</keyword>
<dbReference type="AlphaFoldDB" id="L1MKX8"/>
<protein>
    <submittedName>
        <fullName evidence="5">Transcriptional regulator, MarR family</fullName>
    </submittedName>
</protein>
<dbReference type="PANTHER" id="PTHR42756:SF1">
    <property type="entry name" value="TRANSCRIPTIONAL REPRESSOR OF EMRAB OPERON"/>
    <property type="match status" value="1"/>
</dbReference>
<evidence type="ECO:0000259" key="4">
    <source>
        <dbReference type="PROSITE" id="PS50995"/>
    </source>
</evidence>
<dbReference type="STRING" id="1035195.HMPREF9997_00693"/>